<comment type="subcellular location">
    <subcellularLocation>
        <location evidence="1">Membrane</location>
        <topology evidence="1">Single-pass membrane protein</topology>
    </subcellularLocation>
</comment>
<dbReference type="CDD" id="cd06530">
    <property type="entry name" value="S26_SPase_I"/>
    <property type="match status" value="1"/>
</dbReference>
<evidence type="ECO:0000256" key="5">
    <source>
        <dbReference type="ARBA" id="ARBA00022989"/>
    </source>
</evidence>
<sequence>MLNYKSTEAYQYLHSGKVGKVLINNSIIDDLVFMKADVQPSQSKSDVHSAWILTTSRDRGSPAVTPRRSYGRFHGNTATRYGQENEEVAYAWMESCGFVVEKRGTVVSVTEPWLSTSPDGVVNSTELLEIKCPVLAKNCSSLAEVFYSKLTDVKMVDGVTQLQPNGSRGYYLQVQLDCVKQVQAYRPQVLGPGRRHFTSRLTYDNNRKTDLTLLVMAQQATAGRRCLRAFVSGFFVAVPVTVTVLDRLAYVARVEGASMQPFLNPEGRLDCDVVLLNRWSVRNYEVQRGDIVSLM</sequence>
<proteinExistence type="predicted"/>
<dbReference type="InterPro" id="IPR036286">
    <property type="entry name" value="LexA/Signal_pep-like_sf"/>
</dbReference>
<evidence type="ECO:0000256" key="1">
    <source>
        <dbReference type="ARBA" id="ARBA00004167"/>
    </source>
</evidence>
<keyword evidence="2" id="KW-0645">Protease</keyword>
<name>A0A484D3Q1_PERFV</name>
<dbReference type="EMBL" id="SCKG01000008">
    <property type="protein sequence ID" value="TDH09872.1"/>
    <property type="molecule type" value="Genomic_DNA"/>
</dbReference>
<evidence type="ECO:0000256" key="4">
    <source>
        <dbReference type="ARBA" id="ARBA00022801"/>
    </source>
</evidence>
<feature type="domain" description="YqaJ viral recombinase" evidence="7">
    <location>
        <begin position="67"/>
        <end position="175"/>
    </location>
</feature>
<dbReference type="Gene3D" id="3.90.320.10">
    <property type="match status" value="1"/>
</dbReference>
<evidence type="ECO:0000256" key="6">
    <source>
        <dbReference type="ARBA" id="ARBA00023136"/>
    </source>
</evidence>
<keyword evidence="6" id="KW-0472">Membrane</keyword>
<evidence type="ECO:0000259" key="7">
    <source>
        <dbReference type="Pfam" id="PF09588"/>
    </source>
</evidence>
<dbReference type="PANTHER" id="PTHR46041:SF2">
    <property type="entry name" value="MITOCHONDRIAL INNER MEMBRANE PROTEASE SUBUNIT 2"/>
    <property type="match status" value="1"/>
</dbReference>
<dbReference type="AlphaFoldDB" id="A0A484D3Q1"/>
<protein>
    <recommendedName>
        <fullName evidence="7">YqaJ viral recombinase domain-containing protein</fullName>
    </recommendedName>
</protein>
<keyword evidence="5" id="KW-1133">Transmembrane helix</keyword>
<dbReference type="InterPro" id="IPR019080">
    <property type="entry name" value="YqaJ_viral_recombinase"/>
</dbReference>
<reference evidence="8 9" key="1">
    <citation type="submission" date="2019-01" db="EMBL/GenBank/DDBJ databases">
        <title>A chromosome-scale genome assembly of the yellow perch, Perca flavescens.</title>
        <authorList>
            <person name="Feron R."/>
            <person name="Morvezen R."/>
            <person name="Bestin A."/>
            <person name="Haffray P."/>
            <person name="Klopp C."/>
            <person name="Zahm M."/>
            <person name="Cabau C."/>
            <person name="Roques C."/>
            <person name="Donnadieu C."/>
            <person name="Bouchez O."/>
            <person name="Christie M."/>
            <person name="Larson W."/>
            <person name="Guiguen Y."/>
        </authorList>
    </citation>
    <scope>NUCLEOTIDE SEQUENCE [LARGE SCALE GENOMIC DNA]</scope>
    <source>
        <strain evidence="8">YP-PL-M2</strain>
        <tissue evidence="8">Blood</tissue>
    </source>
</reference>
<dbReference type="SUPFAM" id="SSF51306">
    <property type="entry name" value="LexA/Signal peptidase"/>
    <property type="match status" value="1"/>
</dbReference>
<dbReference type="GO" id="GO:0004252">
    <property type="term" value="F:serine-type endopeptidase activity"/>
    <property type="evidence" value="ECO:0007669"/>
    <property type="project" value="InterPro"/>
</dbReference>
<dbReference type="PANTHER" id="PTHR46041">
    <property type="entry name" value="MITOCHONDRIAL INNER MEMBRANE PROTEASE SUBUNIT 2"/>
    <property type="match status" value="1"/>
</dbReference>
<evidence type="ECO:0000256" key="2">
    <source>
        <dbReference type="ARBA" id="ARBA00022670"/>
    </source>
</evidence>
<dbReference type="GO" id="GO:0006281">
    <property type="term" value="P:DNA repair"/>
    <property type="evidence" value="ECO:0007669"/>
    <property type="project" value="UniProtKB-ARBA"/>
</dbReference>
<dbReference type="Proteomes" id="UP000295070">
    <property type="component" value="Chromosome 8"/>
</dbReference>
<dbReference type="InterPro" id="IPR037730">
    <property type="entry name" value="IMP2"/>
</dbReference>
<keyword evidence="9" id="KW-1185">Reference proteome</keyword>
<dbReference type="GO" id="GO:0006627">
    <property type="term" value="P:protein processing involved in protein targeting to mitochondrion"/>
    <property type="evidence" value="ECO:0007669"/>
    <property type="project" value="InterPro"/>
</dbReference>
<organism evidence="8 9">
    <name type="scientific">Perca flavescens</name>
    <name type="common">American yellow perch</name>
    <name type="synonym">Morone flavescens</name>
    <dbReference type="NCBI Taxonomy" id="8167"/>
    <lineage>
        <taxon>Eukaryota</taxon>
        <taxon>Metazoa</taxon>
        <taxon>Chordata</taxon>
        <taxon>Craniata</taxon>
        <taxon>Vertebrata</taxon>
        <taxon>Euteleostomi</taxon>
        <taxon>Actinopterygii</taxon>
        <taxon>Neopterygii</taxon>
        <taxon>Teleostei</taxon>
        <taxon>Neoteleostei</taxon>
        <taxon>Acanthomorphata</taxon>
        <taxon>Eupercaria</taxon>
        <taxon>Perciformes</taxon>
        <taxon>Percoidei</taxon>
        <taxon>Percidae</taxon>
        <taxon>Percinae</taxon>
        <taxon>Perca</taxon>
    </lineage>
</organism>
<comment type="caution">
    <text evidence="8">The sequence shown here is derived from an EMBL/GenBank/DDBJ whole genome shotgun (WGS) entry which is preliminary data.</text>
</comment>
<dbReference type="SUPFAM" id="SSF52980">
    <property type="entry name" value="Restriction endonuclease-like"/>
    <property type="match status" value="1"/>
</dbReference>
<dbReference type="GO" id="GO:0042720">
    <property type="term" value="C:mitochondrial inner membrane peptidase complex"/>
    <property type="evidence" value="ECO:0007669"/>
    <property type="project" value="InterPro"/>
</dbReference>
<dbReference type="Pfam" id="PF09588">
    <property type="entry name" value="YqaJ"/>
    <property type="match status" value="1"/>
</dbReference>
<dbReference type="GO" id="GO:0006465">
    <property type="term" value="P:signal peptide processing"/>
    <property type="evidence" value="ECO:0007669"/>
    <property type="project" value="InterPro"/>
</dbReference>
<accession>A0A484D3Q1</accession>
<keyword evidence="3" id="KW-0812">Transmembrane</keyword>
<dbReference type="InterPro" id="IPR019533">
    <property type="entry name" value="Peptidase_S26"/>
</dbReference>
<keyword evidence="4" id="KW-0378">Hydrolase</keyword>
<dbReference type="STRING" id="8167.A0A484D3Q1"/>
<dbReference type="InterPro" id="IPR011335">
    <property type="entry name" value="Restrct_endonuc-II-like"/>
</dbReference>
<gene>
    <name evidence="8" type="ORF">EPR50_G00092600</name>
</gene>
<evidence type="ECO:0000313" key="9">
    <source>
        <dbReference type="Proteomes" id="UP000295070"/>
    </source>
</evidence>
<evidence type="ECO:0000313" key="8">
    <source>
        <dbReference type="EMBL" id="TDH09872.1"/>
    </source>
</evidence>
<dbReference type="InterPro" id="IPR011604">
    <property type="entry name" value="PDDEXK-like_dom_sf"/>
</dbReference>
<evidence type="ECO:0000256" key="3">
    <source>
        <dbReference type="ARBA" id="ARBA00022692"/>
    </source>
</evidence>